<evidence type="ECO:0000313" key="1">
    <source>
        <dbReference type="EMBL" id="ERT61969.1"/>
    </source>
</evidence>
<evidence type="ECO:0000313" key="2">
    <source>
        <dbReference type="Proteomes" id="UP000017090"/>
    </source>
</evidence>
<name>U7USU7_9FIRM</name>
<dbReference type="GO" id="GO:0000287">
    <property type="term" value="F:magnesium ion binding"/>
    <property type="evidence" value="ECO:0007669"/>
    <property type="project" value="TreeGrafter"/>
</dbReference>
<dbReference type="Pfam" id="PF08282">
    <property type="entry name" value="Hydrolase_3"/>
    <property type="match status" value="1"/>
</dbReference>
<keyword evidence="1" id="KW-0378">Hydrolase</keyword>
<dbReference type="PANTHER" id="PTHR10000:SF53">
    <property type="entry name" value="5-AMINO-6-(5-PHOSPHO-D-RIBITYLAMINO)URACIL PHOSPHATASE YBJI-RELATED"/>
    <property type="match status" value="1"/>
</dbReference>
<dbReference type="NCBIfam" id="TIGR01484">
    <property type="entry name" value="HAD-SF-IIB"/>
    <property type="match status" value="1"/>
</dbReference>
<dbReference type="InterPro" id="IPR023214">
    <property type="entry name" value="HAD_sf"/>
</dbReference>
<dbReference type="AlphaFoldDB" id="U7USU7"/>
<dbReference type="PATRIC" id="fig|1111454.3.peg.317"/>
<accession>U7USU7</accession>
<sequence length="248" mass="26563">MKHAIAFASDFDNTLYFGAEKSGCRIEDREEIRRFQSAGNLFGISTGRSLRGIRHAAGDIPFDFYILTSGALVLDGDCQLIAASEISTERLRQIYERYKADTLSVIHAAGGVYIFAAGNAMQEHIDTFDSLSGMAVYGMSFHVWTPEAAAAMAEQINAWCGGEIRAFQNVANVDIVADGVSKGAALQCVKAHYGVAETAAIGDSYNDIPMLQAAAKSFTFFDSPLQVRLAASHIVGSVSEALTICGGQ</sequence>
<dbReference type="Gene3D" id="3.40.50.1000">
    <property type="entry name" value="HAD superfamily/HAD-like"/>
    <property type="match status" value="1"/>
</dbReference>
<dbReference type="STRING" id="1111454.HMPREF1250_1983"/>
<dbReference type="Proteomes" id="UP000017090">
    <property type="component" value="Unassembled WGS sequence"/>
</dbReference>
<dbReference type="EMBL" id="AWXA01000007">
    <property type="protein sequence ID" value="ERT61969.1"/>
    <property type="molecule type" value="Genomic_DNA"/>
</dbReference>
<dbReference type="Gene3D" id="3.30.1240.10">
    <property type="match status" value="1"/>
</dbReference>
<dbReference type="SUPFAM" id="SSF56784">
    <property type="entry name" value="HAD-like"/>
    <property type="match status" value="1"/>
</dbReference>
<dbReference type="GO" id="GO:0016791">
    <property type="term" value="F:phosphatase activity"/>
    <property type="evidence" value="ECO:0007669"/>
    <property type="project" value="TreeGrafter"/>
</dbReference>
<dbReference type="InterPro" id="IPR006379">
    <property type="entry name" value="HAD-SF_hydro_IIB"/>
</dbReference>
<dbReference type="GO" id="GO:0005829">
    <property type="term" value="C:cytosol"/>
    <property type="evidence" value="ECO:0007669"/>
    <property type="project" value="TreeGrafter"/>
</dbReference>
<reference evidence="1 2" key="1">
    <citation type="submission" date="2013-09" db="EMBL/GenBank/DDBJ databases">
        <authorList>
            <person name="Durkin A.S."/>
            <person name="Haft D.R."/>
            <person name="McCorrison J."/>
            <person name="Torralba M."/>
            <person name="Gillis M."/>
            <person name="Haft D.H."/>
            <person name="Methe B."/>
            <person name="Sutton G."/>
            <person name="Nelson K.E."/>
        </authorList>
    </citation>
    <scope>NUCLEOTIDE SEQUENCE [LARGE SCALE GENOMIC DNA]</scope>
    <source>
        <strain evidence="1 2">BV3C16-1</strain>
    </source>
</reference>
<keyword evidence="2" id="KW-1185">Reference proteome</keyword>
<organism evidence="1 2">
    <name type="scientific">Megasphaera vaginalis</name>
    <name type="common">ex Srinivasan et al. 2021</name>
    <dbReference type="NCBI Taxonomy" id="1111454"/>
    <lineage>
        <taxon>Bacteria</taxon>
        <taxon>Bacillati</taxon>
        <taxon>Bacillota</taxon>
        <taxon>Negativicutes</taxon>
        <taxon>Veillonellales</taxon>
        <taxon>Veillonellaceae</taxon>
        <taxon>Megasphaera</taxon>
    </lineage>
</organism>
<dbReference type="PANTHER" id="PTHR10000">
    <property type="entry name" value="PHOSPHOSERINE PHOSPHATASE"/>
    <property type="match status" value="1"/>
</dbReference>
<dbReference type="RefSeq" id="WP_023052865.1">
    <property type="nucleotide sequence ID" value="NZ_AWXA01000007.1"/>
</dbReference>
<protein>
    <submittedName>
        <fullName evidence="1">HAD hydrolase, family IIB</fullName>
    </submittedName>
</protein>
<proteinExistence type="predicted"/>
<comment type="caution">
    <text evidence="1">The sequence shown here is derived from an EMBL/GenBank/DDBJ whole genome shotgun (WGS) entry which is preliminary data.</text>
</comment>
<dbReference type="eggNOG" id="COG0561">
    <property type="taxonomic scope" value="Bacteria"/>
</dbReference>
<dbReference type="InterPro" id="IPR036412">
    <property type="entry name" value="HAD-like_sf"/>
</dbReference>
<gene>
    <name evidence="1" type="ORF">HMPREF1250_1983</name>
</gene>